<dbReference type="PROSITE" id="PS51352">
    <property type="entry name" value="THIOREDOXIN_2"/>
    <property type="match status" value="1"/>
</dbReference>
<dbReference type="CDD" id="cd02966">
    <property type="entry name" value="TlpA_like_family"/>
    <property type="match status" value="1"/>
</dbReference>
<gene>
    <name evidence="6" type="ORF">D3H65_03485</name>
</gene>
<reference evidence="6 7" key="1">
    <citation type="submission" date="2018-09" db="EMBL/GenBank/DDBJ databases">
        <title>Genome sequencing of strain 6GH32-13.</title>
        <authorList>
            <person name="Weon H.-Y."/>
            <person name="Heo J."/>
            <person name="Kwon S.-W."/>
        </authorList>
    </citation>
    <scope>NUCLEOTIDE SEQUENCE [LARGE SCALE GENOMIC DNA]</scope>
    <source>
        <strain evidence="6 7">5GH32-13</strain>
    </source>
</reference>
<dbReference type="AlphaFoldDB" id="A0A3B7MIN2"/>
<feature type="domain" description="Thioredoxin" evidence="5">
    <location>
        <begin position="512"/>
        <end position="650"/>
    </location>
</feature>
<evidence type="ECO:0000256" key="4">
    <source>
        <dbReference type="ARBA" id="ARBA00023284"/>
    </source>
</evidence>
<evidence type="ECO:0000256" key="1">
    <source>
        <dbReference type="ARBA" id="ARBA00004196"/>
    </source>
</evidence>
<evidence type="ECO:0000256" key="3">
    <source>
        <dbReference type="ARBA" id="ARBA00023157"/>
    </source>
</evidence>
<protein>
    <recommendedName>
        <fullName evidence="5">Thioredoxin domain-containing protein</fullName>
    </recommendedName>
</protein>
<dbReference type="GO" id="GO:0016491">
    <property type="term" value="F:oxidoreductase activity"/>
    <property type="evidence" value="ECO:0007669"/>
    <property type="project" value="InterPro"/>
</dbReference>
<accession>A0A3B7MIN2</accession>
<evidence type="ECO:0000259" key="5">
    <source>
        <dbReference type="PROSITE" id="PS51352"/>
    </source>
</evidence>
<dbReference type="InterPro" id="IPR000866">
    <property type="entry name" value="AhpC/TSA"/>
</dbReference>
<evidence type="ECO:0000313" key="6">
    <source>
        <dbReference type="EMBL" id="AXY73089.1"/>
    </source>
</evidence>
<dbReference type="SUPFAM" id="SSF52833">
    <property type="entry name" value="Thioredoxin-like"/>
    <property type="match status" value="1"/>
</dbReference>
<name>A0A3B7MIN2_9BACT</name>
<dbReference type="GO" id="GO:0016209">
    <property type="term" value="F:antioxidant activity"/>
    <property type="evidence" value="ECO:0007669"/>
    <property type="project" value="InterPro"/>
</dbReference>
<dbReference type="EMBL" id="CP032157">
    <property type="protein sequence ID" value="AXY73089.1"/>
    <property type="molecule type" value="Genomic_DNA"/>
</dbReference>
<dbReference type="Proteomes" id="UP000263900">
    <property type="component" value="Chromosome"/>
</dbReference>
<dbReference type="InterPro" id="IPR036249">
    <property type="entry name" value="Thioredoxin-like_sf"/>
</dbReference>
<keyword evidence="3" id="KW-1015">Disulfide bond</keyword>
<proteinExistence type="predicted"/>
<dbReference type="GO" id="GO:0030313">
    <property type="term" value="C:cell envelope"/>
    <property type="evidence" value="ECO:0007669"/>
    <property type="project" value="UniProtKB-SubCell"/>
</dbReference>
<dbReference type="PANTHER" id="PTHR42852:SF6">
    <property type="entry name" value="THIOL:DISULFIDE INTERCHANGE PROTEIN DSBE"/>
    <property type="match status" value="1"/>
</dbReference>
<dbReference type="InterPro" id="IPR050553">
    <property type="entry name" value="Thioredoxin_ResA/DsbE_sf"/>
</dbReference>
<keyword evidence="7" id="KW-1185">Reference proteome</keyword>
<keyword evidence="4" id="KW-0676">Redox-active center</keyword>
<dbReference type="Gene3D" id="3.40.30.10">
    <property type="entry name" value="Glutaredoxin"/>
    <property type="match status" value="1"/>
</dbReference>
<sequence length="650" mass="73410">MVWFKGWLISGFHSPVNHIFKDIGANVLLEKTNMLHLIYQLQWLLQQKIRRILITSCYLIIAPAVFSQAGAVYPSQPSWGDTLLISYRLPAPSAILQGGEPVYAKITTWMQDGGYRWYVLPLTGQDTLTQSFVLPPSSASISIRFYTLNKDDEQAGRKMYVYDRSSRVPVAGAYWEDLFSGNPEPYFKKEVQGYPGQYLTYAKYFNVVSMYKGAEESKRIIEELLPVLEKVLKEKDLPDAGLLAALCVGYAKSGKLAMGKTCLLRLFTEFPQAMETCLAFTLYNYEYYKASSRQIEDDIRQQLAFIYKQWPGAALADEANVTYYLSKMPELSVDDFEKVLLPRYQQGRIPYYGLESLPQIYIDRKQKLDSAKAILTRVWQQWQDGSINHQYRLSPGHYSMYAPLLLQKLAMAHLLLQEYEATITKASAGITLLAGSNYEGNFLPDLLAVRAEAYAYLGNLNMALEDYKQLYVSGKTDALDSIRKIFPYCTVKEKTVEAWLAGLQKKGSAPGTASTDLAPDFAGTDLRGRKVQLSGLKGKVVVMNFWSIGCGPCIGEMPALNKLVQKYQGNPKVVFLAITGDEKERLQQFFKKRKFLYTVVNRGGKVSEDYKIESLPVHIVIGKNGTVINRSTGAREDIATYLEGIIRQEL</sequence>
<dbReference type="KEGG" id="pseg:D3H65_03485"/>
<evidence type="ECO:0000313" key="7">
    <source>
        <dbReference type="Proteomes" id="UP000263900"/>
    </source>
</evidence>
<keyword evidence="2" id="KW-0201">Cytochrome c-type biogenesis</keyword>
<dbReference type="Pfam" id="PF00578">
    <property type="entry name" value="AhpC-TSA"/>
    <property type="match status" value="1"/>
</dbReference>
<comment type="subcellular location">
    <subcellularLocation>
        <location evidence="1">Cell envelope</location>
    </subcellularLocation>
</comment>
<dbReference type="OrthoDB" id="634996at2"/>
<organism evidence="6 7">
    <name type="scientific">Paraflavitalea soli</name>
    <dbReference type="NCBI Taxonomy" id="2315862"/>
    <lineage>
        <taxon>Bacteria</taxon>
        <taxon>Pseudomonadati</taxon>
        <taxon>Bacteroidota</taxon>
        <taxon>Chitinophagia</taxon>
        <taxon>Chitinophagales</taxon>
        <taxon>Chitinophagaceae</taxon>
        <taxon>Paraflavitalea</taxon>
    </lineage>
</organism>
<dbReference type="GO" id="GO:0017004">
    <property type="term" value="P:cytochrome complex assembly"/>
    <property type="evidence" value="ECO:0007669"/>
    <property type="project" value="UniProtKB-KW"/>
</dbReference>
<dbReference type="InterPro" id="IPR013766">
    <property type="entry name" value="Thioredoxin_domain"/>
</dbReference>
<evidence type="ECO:0000256" key="2">
    <source>
        <dbReference type="ARBA" id="ARBA00022748"/>
    </source>
</evidence>
<dbReference type="PANTHER" id="PTHR42852">
    <property type="entry name" value="THIOL:DISULFIDE INTERCHANGE PROTEIN DSBE"/>
    <property type="match status" value="1"/>
</dbReference>